<name>A0A6C2UQ06_9BACT</name>
<accession>A0A6C2UQ06</accession>
<gene>
    <name evidence="2" type="ORF">SCARR_03467</name>
</gene>
<dbReference type="EMBL" id="CAAHFH010000002">
    <property type="protein sequence ID" value="VGO21394.1"/>
    <property type="molecule type" value="Genomic_DNA"/>
</dbReference>
<proteinExistence type="predicted"/>
<keyword evidence="3" id="KW-1185">Reference proteome</keyword>
<evidence type="ECO:0000256" key="1">
    <source>
        <dbReference type="SAM" id="Phobius"/>
    </source>
</evidence>
<feature type="transmembrane region" description="Helical" evidence="1">
    <location>
        <begin position="67"/>
        <end position="87"/>
    </location>
</feature>
<keyword evidence="1" id="KW-0812">Transmembrane</keyword>
<dbReference type="AlphaFoldDB" id="A0A6C2UQ06"/>
<sequence length="93" mass="10271">MSCATTWSISTISSIRLKTWRRKHRFNCATSAAFPKSGRDASTTCGLEALRSSATRPGHMIEKQREIWKFTGIMAGVFVGLAVLGLINKPRSK</sequence>
<keyword evidence="1" id="KW-1133">Transmembrane helix</keyword>
<protein>
    <submittedName>
        <fullName evidence="2">Uncharacterized protein</fullName>
    </submittedName>
</protein>
<keyword evidence="1" id="KW-0472">Membrane</keyword>
<evidence type="ECO:0000313" key="2">
    <source>
        <dbReference type="EMBL" id="VGO21394.1"/>
    </source>
</evidence>
<evidence type="ECO:0000313" key="3">
    <source>
        <dbReference type="Proteomes" id="UP000346198"/>
    </source>
</evidence>
<organism evidence="2 3">
    <name type="scientific">Pontiella sulfatireligans</name>
    <dbReference type="NCBI Taxonomy" id="2750658"/>
    <lineage>
        <taxon>Bacteria</taxon>
        <taxon>Pseudomonadati</taxon>
        <taxon>Kiritimatiellota</taxon>
        <taxon>Kiritimatiellia</taxon>
        <taxon>Kiritimatiellales</taxon>
        <taxon>Pontiellaceae</taxon>
        <taxon>Pontiella</taxon>
    </lineage>
</organism>
<dbReference type="Proteomes" id="UP000346198">
    <property type="component" value="Unassembled WGS sequence"/>
</dbReference>
<reference evidence="2 3" key="1">
    <citation type="submission" date="2019-04" db="EMBL/GenBank/DDBJ databases">
        <authorList>
            <person name="Van Vliet M D."/>
        </authorList>
    </citation>
    <scope>NUCLEOTIDE SEQUENCE [LARGE SCALE GENOMIC DNA]</scope>
    <source>
        <strain evidence="2 3">F21</strain>
    </source>
</reference>